<comment type="catalytic activity">
    <reaction evidence="1">
        <text>Digestion of native collagen in the triple helical region at Xaa-|-Gly bonds. With synthetic peptides, a preference is shown for Gly at P3 and P1', Pro and Ala at P2 and P2', and hydroxyproline, Ala or Arg at P3'.</text>
        <dbReference type="EC" id="3.4.24.3"/>
    </reaction>
</comment>
<dbReference type="PANTHER" id="PTHR13062:SF9">
    <property type="entry name" value="MICROBIAL COLLAGENASE"/>
    <property type="match status" value="1"/>
</dbReference>
<proteinExistence type="predicted"/>
<accession>A0ABN3A441</accession>
<dbReference type="Pfam" id="PF01752">
    <property type="entry name" value="Peptidase_M9"/>
    <property type="match status" value="1"/>
</dbReference>
<evidence type="ECO:0000313" key="17">
    <source>
        <dbReference type="EMBL" id="GAA2153512.1"/>
    </source>
</evidence>
<gene>
    <name evidence="17" type="ORF">GCM10009760_51300</name>
</gene>
<comment type="cofactor">
    <cofactor evidence="2">
        <name>Zn(2+)</name>
        <dbReference type="ChEBI" id="CHEBI:29105"/>
    </cofactor>
</comment>
<evidence type="ECO:0000256" key="12">
    <source>
        <dbReference type="ARBA" id="ARBA00023145"/>
    </source>
</evidence>
<dbReference type="InterPro" id="IPR013661">
    <property type="entry name" value="Peptidase_M9_N_dom"/>
</dbReference>
<evidence type="ECO:0000259" key="15">
    <source>
        <dbReference type="Pfam" id="PF04151"/>
    </source>
</evidence>
<keyword evidence="10" id="KW-0862">Zinc</keyword>
<evidence type="ECO:0000256" key="11">
    <source>
        <dbReference type="ARBA" id="ARBA00023049"/>
    </source>
</evidence>
<evidence type="ECO:0000256" key="4">
    <source>
        <dbReference type="ARBA" id="ARBA00012653"/>
    </source>
</evidence>
<feature type="domain" description="Peptidase C-terminal archaeal/bacterial" evidence="15">
    <location>
        <begin position="799"/>
        <end position="867"/>
    </location>
</feature>
<evidence type="ECO:0000256" key="14">
    <source>
        <dbReference type="SAM" id="SignalP"/>
    </source>
</evidence>
<evidence type="ECO:0000256" key="10">
    <source>
        <dbReference type="ARBA" id="ARBA00022833"/>
    </source>
</evidence>
<evidence type="ECO:0000259" key="16">
    <source>
        <dbReference type="Pfam" id="PF08453"/>
    </source>
</evidence>
<evidence type="ECO:0000256" key="9">
    <source>
        <dbReference type="ARBA" id="ARBA00022801"/>
    </source>
</evidence>
<feature type="region of interest" description="Disordered" evidence="13">
    <location>
        <begin position="31"/>
        <end position="93"/>
    </location>
</feature>
<dbReference type="InterPro" id="IPR007280">
    <property type="entry name" value="Peptidase_C_arc/bac"/>
</dbReference>
<keyword evidence="18" id="KW-1185">Reference proteome</keyword>
<evidence type="ECO:0000256" key="8">
    <source>
        <dbReference type="ARBA" id="ARBA00022729"/>
    </source>
</evidence>
<dbReference type="Gene3D" id="3.40.30.160">
    <property type="entry name" value="Collagenase ColT, N-terminal domain"/>
    <property type="match status" value="1"/>
</dbReference>
<keyword evidence="6" id="KW-0645">Protease</keyword>
<dbReference type="Gene3D" id="1.10.390.20">
    <property type="match status" value="1"/>
</dbReference>
<dbReference type="RefSeq" id="WP_344468324.1">
    <property type="nucleotide sequence ID" value="NZ_BAAANT010000038.1"/>
</dbReference>
<comment type="caution">
    <text evidence="17">The sequence shown here is derived from an EMBL/GenBank/DDBJ whole genome shotgun (WGS) entry which is preliminary data.</text>
</comment>
<feature type="compositionally biased region" description="Low complexity" evidence="13">
    <location>
        <begin position="46"/>
        <end position="60"/>
    </location>
</feature>
<organism evidence="17 18">
    <name type="scientific">Kitasatospora kazusensis</name>
    <dbReference type="NCBI Taxonomy" id="407974"/>
    <lineage>
        <taxon>Bacteria</taxon>
        <taxon>Bacillati</taxon>
        <taxon>Actinomycetota</taxon>
        <taxon>Actinomycetes</taxon>
        <taxon>Kitasatosporales</taxon>
        <taxon>Streptomycetaceae</taxon>
        <taxon>Kitasatospora</taxon>
    </lineage>
</organism>
<feature type="signal peptide" evidence="14">
    <location>
        <begin position="1"/>
        <end position="31"/>
    </location>
</feature>
<feature type="compositionally biased region" description="Pro residues" evidence="13">
    <location>
        <begin position="82"/>
        <end position="91"/>
    </location>
</feature>
<keyword evidence="9" id="KW-0378">Hydrolase</keyword>
<keyword evidence="11" id="KW-0482">Metalloprotease</keyword>
<dbReference type="EC" id="3.4.24.3" evidence="4"/>
<sequence length="881" mass="92066">MRHRFALPRFLAAGVAAGIATAGLLAPPSFAAAGPTSPITAPARTASAPQAPQAGAPLGADTGRSTQADVRGRRVKAAEQPPASPVTPPKPAAHAKAATLAAAQSCTAADFGGRSGAALVSYIQSSTTDCVNTLFTLTGTDAKSAFNEAQMVTVANAFKAGSAAYPGDDSTNVWQLVLFLRAGYYAQYYHPADVGTYGPTLAAAIEGALDTFVASSHFMDVSAANGDIVGEAIVLTDSANEQPRYLGTYKRVLNAYTSSYDAYASMDAAVNDVFTPIFRGHQNPAFLTAVTADPSIIDTLSAFALNNRSALSGDAYYLDSNAGTEVARFLDTAALQAKVRPLAKGLLGASAITGASAPLWVGVAGMTDADDQAQCSYYGTCNLAAQLSTASLPTTTACGSTITLLTQALTAADLSAVCTSLQAEIPYFQNLDKVTSPIPGQYETNVRLAIFASSKDYQVYSSWIFGNSTNNGGETLSGNITDPANQPVSVQYQWDTDNGFPARVWNLNHEFAHLMQGAYDMKGDFPTEITVPDIWWIEGQAEYVSYSYRGVADTGAIADASQHTYNLSTLFQSTYDNSDQTRTYPWGYLAVRYMFEKHPADITSMLTHFRTGDYAGGYAVYNSIGTGYDADFNAWLDALANAGSNGPATPCTDPDARAMGQNCYRTNESAAAGNDAGFFVYLPAGTSTLTVTTSGGTGNADLYYNPATWASPTAYTAKSTGSGTSESITVTSTNATADYRYIDLHATTAFSGVTLTTHYVFGTGGGTGGGTLPACTATDTRTMGQNCSRGNQSATAGNSDYLFVYLPAGTSTLTVTTSGGTGNADLYYNPATWATPTAYTAKSTGSGTSESITVTNTTAGYRYISLYAVTDFSGVTVSTQY</sequence>
<dbReference type="PANTHER" id="PTHR13062">
    <property type="entry name" value="COLLAGENASE"/>
    <property type="match status" value="1"/>
</dbReference>
<keyword evidence="5" id="KW-0964">Secreted</keyword>
<keyword evidence="8 14" id="KW-0732">Signal</keyword>
<dbReference type="Gene3D" id="2.60.120.380">
    <property type="match status" value="2"/>
</dbReference>
<name>A0ABN3A441_9ACTN</name>
<evidence type="ECO:0000256" key="5">
    <source>
        <dbReference type="ARBA" id="ARBA00022525"/>
    </source>
</evidence>
<feature type="domain" description="Peptidase C-terminal archaeal/bacterial" evidence="15">
    <location>
        <begin position="679"/>
        <end position="735"/>
    </location>
</feature>
<dbReference type="PRINTS" id="PR00931">
    <property type="entry name" value="MICOLLPTASE"/>
</dbReference>
<dbReference type="InterPro" id="IPR002169">
    <property type="entry name" value="Peptidase_M9A/M9B"/>
</dbReference>
<dbReference type="Pfam" id="PF08453">
    <property type="entry name" value="Peptidase_M9_N"/>
    <property type="match status" value="1"/>
</dbReference>
<keyword evidence="7" id="KW-0479">Metal-binding</keyword>
<evidence type="ECO:0000256" key="3">
    <source>
        <dbReference type="ARBA" id="ARBA00004613"/>
    </source>
</evidence>
<evidence type="ECO:0000256" key="6">
    <source>
        <dbReference type="ARBA" id="ARBA00022670"/>
    </source>
</evidence>
<feature type="domain" description="Peptidase M9 collagenase N-terminal" evidence="16">
    <location>
        <begin position="106"/>
        <end position="287"/>
    </location>
</feature>
<feature type="chain" id="PRO_5045789571" description="microbial collagenase" evidence="14">
    <location>
        <begin position="32"/>
        <end position="881"/>
    </location>
</feature>
<dbReference type="Proteomes" id="UP001422759">
    <property type="component" value="Unassembled WGS sequence"/>
</dbReference>
<evidence type="ECO:0000313" key="18">
    <source>
        <dbReference type="Proteomes" id="UP001422759"/>
    </source>
</evidence>
<dbReference type="Pfam" id="PF04151">
    <property type="entry name" value="PPC"/>
    <property type="match status" value="2"/>
</dbReference>
<protein>
    <recommendedName>
        <fullName evidence="4">microbial collagenase</fullName>
        <ecNumber evidence="4">3.4.24.3</ecNumber>
    </recommendedName>
</protein>
<evidence type="ECO:0000256" key="1">
    <source>
        <dbReference type="ARBA" id="ARBA00000424"/>
    </source>
</evidence>
<evidence type="ECO:0000256" key="13">
    <source>
        <dbReference type="SAM" id="MobiDB-lite"/>
    </source>
</evidence>
<dbReference type="EMBL" id="BAAANT010000038">
    <property type="protein sequence ID" value="GAA2153512.1"/>
    <property type="molecule type" value="Genomic_DNA"/>
</dbReference>
<comment type="subcellular location">
    <subcellularLocation>
        <location evidence="3">Secreted</location>
    </subcellularLocation>
</comment>
<evidence type="ECO:0000256" key="7">
    <source>
        <dbReference type="ARBA" id="ARBA00022723"/>
    </source>
</evidence>
<evidence type="ECO:0000256" key="2">
    <source>
        <dbReference type="ARBA" id="ARBA00001947"/>
    </source>
</evidence>
<keyword evidence="12" id="KW-0865">Zymogen</keyword>
<reference evidence="17 18" key="1">
    <citation type="journal article" date="2019" name="Int. J. Syst. Evol. Microbiol.">
        <title>The Global Catalogue of Microorganisms (GCM) 10K type strain sequencing project: providing services to taxonomists for standard genome sequencing and annotation.</title>
        <authorList>
            <consortium name="The Broad Institute Genomics Platform"/>
            <consortium name="The Broad Institute Genome Sequencing Center for Infectious Disease"/>
            <person name="Wu L."/>
            <person name="Ma J."/>
        </authorList>
    </citation>
    <scope>NUCLEOTIDE SEQUENCE [LARGE SCALE GENOMIC DNA]</scope>
    <source>
        <strain evidence="17 18">JCM 14560</strain>
    </source>
</reference>